<gene>
    <name evidence="2" type="ORF">AWRI4620_LOCUS5733</name>
</gene>
<proteinExistence type="inferred from homology"/>
<protein>
    <submittedName>
        <fullName evidence="2">Uncharacterized protein</fullName>
    </submittedName>
</protein>
<dbReference type="CDD" id="cd00448">
    <property type="entry name" value="YjgF_YER057c_UK114_family"/>
    <property type="match status" value="1"/>
</dbReference>
<name>A0A9N8KRB4_9PEZI</name>
<dbReference type="NCBIfam" id="TIGR00004">
    <property type="entry name" value="Rid family detoxifying hydrolase"/>
    <property type="match status" value="1"/>
</dbReference>
<keyword evidence="3" id="KW-1185">Reference proteome</keyword>
<dbReference type="OrthoDB" id="309640at2759"/>
<dbReference type="GO" id="GO:0019239">
    <property type="term" value="F:deaminase activity"/>
    <property type="evidence" value="ECO:0007669"/>
    <property type="project" value="TreeGrafter"/>
</dbReference>
<dbReference type="AlphaFoldDB" id="A0A9N8KRB4"/>
<dbReference type="EMBL" id="CAINUL010000009">
    <property type="protein sequence ID" value="CAD0111478.1"/>
    <property type="molecule type" value="Genomic_DNA"/>
</dbReference>
<comment type="caution">
    <text evidence="2">The sequence shown here is derived from an EMBL/GenBank/DDBJ whole genome shotgun (WGS) entry which is preliminary data.</text>
</comment>
<dbReference type="Pfam" id="PF01042">
    <property type="entry name" value="Ribonuc_L-PSP"/>
    <property type="match status" value="1"/>
</dbReference>
<dbReference type="SUPFAM" id="SSF55298">
    <property type="entry name" value="YjgF-like"/>
    <property type="match status" value="1"/>
</dbReference>
<dbReference type="InterPro" id="IPR035959">
    <property type="entry name" value="RutC-like_sf"/>
</dbReference>
<dbReference type="FunFam" id="3.30.1330.40:FF:000001">
    <property type="entry name" value="L-PSP family endoribonuclease"/>
    <property type="match status" value="1"/>
</dbReference>
<dbReference type="PANTHER" id="PTHR11803:SF42">
    <property type="entry name" value="MMF1"/>
    <property type="match status" value="1"/>
</dbReference>
<dbReference type="PANTHER" id="PTHR11803">
    <property type="entry name" value="2-IMINOBUTANOATE/2-IMINOPROPANOATE DEAMINASE RIDA"/>
    <property type="match status" value="1"/>
</dbReference>
<evidence type="ECO:0000313" key="3">
    <source>
        <dbReference type="Proteomes" id="UP000745764"/>
    </source>
</evidence>
<dbReference type="GO" id="GO:0005739">
    <property type="term" value="C:mitochondrion"/>
    <property type="evidence" value="ECO:0007669"/>
    <property type="project" value="TreeGrafter"/>
</dbReference>
<sequence length="116" mass="12848">MPVKQIISTDKAPSLPNIYNQAIAVNGLIFCSGTIAIDPESGKIIDGDIKAHTHQVLKNLAAVLEAANTSLDNVVKLNVYLSDMDNFTAMNEVYVQYFPNEKPCRTRQDTSLEYRC</sequence>
<comment type="similarity">
    <text evidence="1">Belongs to the RutC family.</text>
</comment>
<dbReference type="Gene3D" id="3.30.1330.40">
    <property type="entry name" value="RutC-like"/>
    <property type="match status" value="1"/>
</dbReference>
<organism evidence="2 3">
    <name type="scientific">Aureobasidium uvarum</name>
    <dbReference type="NCBI Taxonomy" id="2773716"/>
    <lineage>
        <taxon>Eukaryota</taxon>
        <taxon>Fungi</taxon>
        <taxon>Dikarya</taxon>
        <taxon>Ascomycota</taxon>
        <taxon>Pezizomycotina</taxon>
        <taxon>Dothideomycetes</taxon>
        <taxon>Dothideomycetidae</taxon>
        <taxon>Dothideales</taxon>
        <taxon>Saccotheciaceae</taxon>
        <taxon>Aureobasidium</taxon>
    </lineage>
</organism>
<dbReference type="Proteomes" id="UP000745764">
    <property type="component" value="Unassembled WGS sequence"/>
</dbReference>
<reference evidence="2" key="1">
    <citation type="submission" date="2020-06" db="EMBL/GenBank/DDBJ databases">
        <authorList>
            <person name="Onetto C."/>
        </authorList>
    </citation>
    <scope>NUCLEOTIDE SEQUENCE</scope>
</reference>
<evidence type="ECO:0000313" key="2">
    <source>
        <dbReference type="EMBL" id="CAD0111478.1"/>
    </source>
</evidence>
<dbReference type="InterPro" id="IPR006056">
    <property type="entry name" value="RidA"/>
</dbReference>
<dbReference type="InterPro" id="IPR006175">
    <property type="entry name" value="YjgF/YER057c/UK114"/>
</dbReference>
<dbReference type="GO" id="GO:0005829">
    <property type="term" value="C:cytosol"/>
    <property type="evidence" value="ECO:0007669"/>
    <property type="project" value="TreeGrafter"/>
</dbReference>
<accession>A0A9N8KRB4</accession>
<evidence type="ECO:0000256" key="1">
    <source>
        <dbReference type="ARBA" id="ARBA00010552"/>
    </source>
</evidence>